<proteinExistence type="predicted"/>
<evidence type="ECO:0008006" key="3">
    <source>
        <dbReference type="Google" id="ProtNLM"/>
    </source>
</evidence>
<name>A0ABQ8T360_PERAM</name>
<evidence type="ECO:0000313" key="2">
    <source>
        <dbReference type="Proteomes" id="UP001148838"/>
    </source>
</evidence>
<protein>
    <recommendedName>
        <fullName evidence="3">Reverse transcriptase domain-containing protein</fullName>
    </recommendedName>
</protein>
<dbReference type="EMBL" id="JAJSOF020000015">
    <property type="protein sequence ID" value="KAJ4440921.1"/>
    <property type="molecule type" value="Genomic_DNA"/>
</dbReference>
<keyword evidence="2" id="KW-1185">Reference proteome</keyword>
<gene>
    <name evidence="1" type="ORF">ANN_10769</name>
</gene>
<comment type="caution">
    <text evidence="1">The sequence shown here is derived from an EMBL/GenBank/DDBJ whole genome shotgun (WGS) entry which is preliminary data.</text>
</comment>
<accession>A0ABQ8T360</accession>
<organism evidence="1 2">
    <name type="scientific">Periplaneta americana</name>
    <name type="common">American cockroach</name>
    <name type="synonym">Blatta americana</name>
    <dbReference type="NCBI Taxonomy" id="6978"/>
    <lineage>
        <taxon>Eukaryota</taxon>
        <taxon>Metazoa</taxon>
        <taxon>Ecdysozoa</taxon>
        <taxon>Arthropoda</taxon>
        <taxon>Hexapoda</taxon>
        <taxon>Insecta</taxon>
        <taxon>Pterygota</taxon>
        <taxon>Neoptera</taxon>
        <taxon>Polyneoptera</taxon>
        <taxon>Dictyoptera</taxon>
        <taxon>Blattodea</taxon>
        <taxon>Blattoidea</taxon>
        <taxon>Blattidae</taxon>
        <taxon>Blattinae</taxon>
        <taxon>Periplaneta</taxon>
    </lineage>
</organism>
<sequence length="200" mass="22754">MPKQRWTIIQPEWRYRVVSTMISLAVIAGIRNRISLPIVAPQVHYDAGRDWLADNASSENRILEIGTLGNEEYRVPACYRTADLSLRNAYTDCRLNCRSSLKFCFVYAIVMDITRLYYYIARSHLDVSLLCNGIFISMGNYCAALRHVPSDPGEQGDALSPLLFNFPLEYAIRKLQDNGEGLELNGLHQMPVYADDVNML</sequence>
<evidence type="ECO:0000313" key="1">
    <source>
        <dbReference type="EMBL" id="KAJ4440921.1"/>
    </source>
</evidence>
<dbReference type="Proteomes" id="UP001148838">
    <property type="component" value="Unassembled WGS sequence"/>
</dbReference>
<reference evidence="1 2" key="1">
    <citation type="journal article" date="2022" name="Allergy">
        <title>Genome assembly and annotation of Periplaneta americana reveal a comprehensive cockroach allergen profile.</title>
        <authorList>
            <person name="Wang L."/>
            <person name="Xiong Q."/>
            <person name="Saelim N."/>
            <person name="Wang L."/>
            <person name="Nong W."/>
            <person name="Wan A.T."/>
            <person name="Shi M."/>
            <person name="Liu X."/>
            <person name="Cao Q."/>
            <person name="Hui J.H.L."/>
            <person name="Sookrung N."/>
            <person name="Leung T.F."/>
            <person name="Tungtrongchitr A."/>
            <person name="Tsui S.K.W."/>
        </authorList>
    </citation>
    <scope>NUCLEOTIDE SEQUENCE [LARGE SCALE GENOMIC DNA]</scope>
    <source>
        <strain evidence="1">PWHHKU_190912</strain>
    </source>
</reference>